<evidence type="ECO:0000313" key="6">
    <source>
        <dbReference type="EMBL" id="KEZ45902.1"/>
    </source>
</evidence>
<dbReference type="SMART" id="SM00906">
    <property type="entry name" value="Fungal_trans"/>
    <property type="match status" value="1"/>
</dbReference>
<feature type="compositionally biased region" description="Polar residues" evidence="4">
    <location>
        <begin position="776"/>
        <end position="787"/>
    </location>
</feature>
<gene>
    <name evidence="6" type="ORF">SAPIO_CDS1279</name>
</gene>
<dbReference type="PROSITE" id="PS50048">
    <property type="entry name" value="ZN2_CY6_FUNGAL_2"/>
    <property type="match status" value="1"/>
</dbReference>
<reference evidence="6 7" key="1">
    <citation type="journal article" date="2014" name="Genome Announc.">
        <title>Draft genome sequence of the pathogenic fungus Scedosporium apiospermum.</title>
        <authorList>
            <person name="Vandeputte P."/>
            <person name="Ghamrawi S."/>
            <person name="Rechenmann M."/>
            <person name="Iltis A."/>
            <person name="Giraud S."/>
            <person name="Fleury M."/>
            <person name="Thornton C."/>
            <person name="Delhaes L."/>
            <person name="Meyer W."/>
            <person name="Papon N."/>
            <person name="Bouchara J.P."/>
        </authorList>
    </citation>
    <scope>NUCLEOTIDE SEQUENCE [LARGE SCALE GENOMIC DNA]</scope>
    <source>
        <strain evidence="6 7">IHEM 14462</strain>
    </source>
</reference>
<dbReference type="CDD" id="cd00067">
    <property type="entry name" value="GAL4"/>
    <property type="match status" value="1"/>
</dbReference>
<dbReference type="GO" id="GO:0003677">
    <property type="term" value="F:DNA binding"/>
    <property type="evidence" value="ECO:0007669"/>
    <property type="project" value="InterPro"/>
</dbReference>
<evidence type="ECO:0000256" key="3">
    <source>
        <dbReference type="ARBA" id="ARBA00023242"/>
    </source>
</evidence>
<proteinExistence type="predicted"/>
<dbReference type="OrthoDB" id="3989227at2759"/>
<feature type="region of interest" description="Disordered" evidence="4">
    <location>
        <begin position="89"/>
        <end position="113"/>
    </location>
</feature>
<dbReference type="SMART" id="SM00066">
    <property type="entry name" value="GAL4"/>
    <property type="match status" value="1"/>
</dbReference>
<dbReference type="GO" id="GO:0005634">
    <property type="term" value="C:nucleus"/>
    <property type="evidence" value="ECO:0007669"/>
    <property type="project" value="UniProtKB-SubCell"/>
</dbReference>
<keyword evidence="7" id="KW-1185">Reference proteome</keyword>
<dbReference type="KEGG" id="sapo:SAPIO_CDS1279"/>
<evidence type="ECO:0000256" key="2">
    <source>
        <dbReference type="ARBA" id="ARBA00022723"/>
    </source>
</evidence>
<feature type="region of interest" description="Disordered" evidence="4">
    <location>
        <begin position="1"/>
        <end position="57"/>
    </location>
</feature>
<protein>
    <submittedName>
        <fullName evidence="6">Fungal specific transcription factor domain-containing protein</fullName>
    </submittedName>
</protein>
<evidence type="ECO:0000256" key="4">
    <source>
        <dbReference type="SAM" id="MobiDB-lite"/>
    </source>
</evidence>
<keyword evidence="2" id="KW-0479">Metal-binding</keyword>
<sequence>MDTDFDPESPSAPSDAGNHVPAFTVLEPGTAAPTHIPSTAPSPPTGSNAPRSPALNPRSCVTCRRRKVRCDKRMPCSNCRRNQIQCIFPAPGRAPRRPRPRDPDAPLPNSKKREIELLERLRKLEGIVEELSSQVDTSDLRHTSASAASPEGCGHDACDEYGSGSGATPTSKEDSSPSSITAVPRPSGGRTGPSYAPNYEVNASLYKKFGRLVINKGEGRYISSAFWSSVKDEFDEIRSGVHILSDDTDYTSEEETPEPAESSDLQSHDAFMFGYRAADIDLSSFHPPQSQIPFLWQAYKESVDQAIKLIHVPTLDKTFEELANGGTPNLTPPNEALVFAIYFGALVALEEDEVEAQLGSPKTPLLKRYRFALEQALAKTNLLRSLDFTSLTALTLYLVVVRRIDDTRFCWTTTGLAIRIAQGLGLHRDGTHFNLPPFETEMRRRVWWVICGIDMRSAEEMGTDLTIVNRTFDTEFPTNINDEDISPESTEMPPAREGLTDTSMALVRHEVIALSRRLFALATAAGSVCPKDTSSSMAERERMLVETYARVEANFLKYCDDENRPLIIMATLVARILMAKSSLIIYQPALFPGNGNDLSEAIKERLFISAVEIIEYSYKLNNDPQFKRWRWLFQTYTQWHAIAYILLEMCRRPWSPTLERAWGDLNRTLNNRQNFDLTKTADHLAVWMPLRKLLLKARRHRESEIVRLKTSPDEVRKLDLADRHSQYRPRFGRAPGLDVDLEEVRKRWLELVQPDTAPGEGGEATAIPGQPPRLSQPDSQMGGTLNDNRGGYVSQPATEQQVRASVQQAASGLDATREAYLNEMLDAPFDPIVWWRVMSPGSTLPSAAPAQPILQTGATAAMQTPNIHGNQTILTSPTQAAAGEDAQTSPQMGLSNLQEVHAQAASNIPPWLWQDPFGTAAINSCGSGGGALGQAQGQGQALGLVPGEGGDDGVMNIDDFNWQSWGDTVRGLGMT</sequence>
<dbReference type="RefSeq" id="XP_016645701.1">
    <property type="nucleotide sequence ID" value="XM_016784585.1"/>
</dbReference>
<evidence type="ECO:0000313" key="7">
    <source>
        <dbReference type="Proteomes" id="UP000028545"/>
    </source>
</evidence>
<accession>A0A084GEZ0</accession>
<comment type="subcellular location">
    <subcellularLocation>
        <location evidence="1">Nucleus</location>
    </subcellularLocation>
</comment>
<dbReference type="OMA" id="ETCRRPW"/>
<dbReference type="PANTHER" id="PTHR31001">
    <property type="entry name" value="UNCHARACTERIZED TRANSCRIPTIONAL REGULATORY PROTEIN"/>
    <property type="match status" value="1"/>
</dbReference>
<feature type="region of interest" description="Disordered" evidence="4">
    <location>
        <begin position="753"/>
        <end position="799"/>
    </location>
</feature>
<dbReference type="HOGENOM" id="CLU_004083_2_1_1"/>
<dbReference type="GO" id="GO:0006351">
    <property type="term" value="P:DNA-templated transcription"/>
    <property type="evidence" value="ECO:0007669"/>
    <property type="project" value="InterPro"/>
</dbReference>
<feature type="compositionally biased region" description="Acidic residues" evidence="4">
    <location>
        <begin position="246"/>
        <end position="258"/>
    </location>
</feature>
<dbReference type="EMBL" id="JOWA01000055">
    <property type="protein sequence ID" value="KEZ45902.1"/>
    <property type="molecule type" value="Genomic_DNA"/>
</dbReference>
<evidence type="ECO:0000256" key="1">
    <source>
        <dbReference type="ARBA" id="ARBA00004123"/>
    </source>
</evidence>
<dbReference type="Pfam" id="PF04082">
    <property type="entry name" value="Fungal_trans"/>
    <property type="match status" value="1"/>
</dbReference>
<organism evidence="6 7">
    <name type="scientific">Pseudallescheria apiosperma</name>
    <name type="common">Scedosporium apiospermum</name>
    <dbReference type="NCBI Taxonomy" id="563466"/>
    <lineage>
        <taxon>Eukaryota</taxon>
        <taxon>Fungi</taxon>
        <taxon>Dikarya</taxon>
        <taxon>Ascomycota</taxon>
        <taxon>Pezizomycotina</taxon>
        <taxon>Sordariomycetes</taxon>
        <taxon>Hypocreomycetidae</taxon>
        <taxon>Microascales</taxon>
        <taxon>Microascaceae</taxon>
        <taxon>Scedosporium</taxon>
    </lineage>
</organism>
<dbReference type="PANTHER" id="PTHR31001:SF50">
    <property type="entry name" value="ZN(II)2CYS6 TRANSCRIPTION FACTOR (EUROFUNG)"/>
    <property type="match status" value="1"/>
</dbReference>
<dbReference type="Gene3D" id="4.10.240.10">
    <property type="entry name" value="Zn(2)-C6 fungal-type DNA-binding domain"/>
    <property type="match status" value="1"/>
</dbReference>
<evidence type="ECO:0000259" key="5">
    <source>
        <dbReference type="PROSITE" id="PS50048"/>
    </source>
</evidence>
<keyword evidence="3" id="KW-0539">Nucleus</keyword>
<dbReference type="InterPro" id="IPR001138">
    <property type="entry name" value="Zn2Cys6_DnaBD"/>
</dbReference>
<dbReference type="InterPro" id="IPR007219">
    <property type="entry name" value="XnlR_reg_dom"/>
</dbReference>
<feature type="region of interest" description="Disordered" evidence="4">
    <location>
        <begin position="132"/>
        <end position="197"/>
    </location>
</feature>
<comment type="caution">
    <text evidence="6">The sequence shown here is derived from an EMBL/GenBank/DDBJ whole genome shotgun (WGS) entry which is preliminary data.</text>
</comment>
<dbReference type="GO" id="GO:0000981">
    <property type="term" value="F:DNA-binding transcription factor activity, RNA polymerase II-specific"/>
    <property type="evidence" value="ECO:0007669"/>
    <property type="project" value="InterPro"/>
</dbReference>
<dbReference type="VEuPathDB" id="FungiDB:SAPIO_CDS1279"/>
<dbReference type="GeneID" id="27720351"/>
<dbReference type="Pfam" id="PF00172">
    <property type="entry name" value="Zn_clus"/>
    <property type="match status" value="1"/>
</dbReference>
<dbReference type="GO" id="GO:0008270">
    <property type="term" value="F:zinc ion binding"/>
    <property type="evidence" value="ECO:0007669"/>
    <property type="project" value="InterPro"/>
</dbReference>
<feature type="compositionally biased region" description="Polar residues" evidence="4">
    <location>
        <begin position="132"/>
        <end position="147"/>
    </location>
</feature>
<feature type="region of interest" description="Disordered" evidence="4">
    <location>
        <begin position="245"/>
        <end position="265"/>
    </location>
</feature>
<feature type="compositionally biased region" description="Polar residues" evidence="4">
    <location>
        <begin position="166"/>
        <end position="181"/>
    </location>
</feature>
<dbReference type="SUPFAM" id="SSF57701">
    <property type="entry name" value="Zn2/Cys6 DNA-binding domain"/>
    <property type="match status" value="1"/>
</dbReference>
<dbReference type="Proteomes" id="UP000028545">
    <property type="component" value="Unassembled WGS sequence"/>
</dbReference>
<dbReference type="AlphaFoldDB" id="A0A084GEZ0"/>
<feature type="domain" description="Zn(2)-C6 fungal-type" evidence="5">
    <location>
        <begin position="59"/>
        <end position="88"/>
    </location>
</feature>
<dbReference type="CDD" id="cd12148">
    <property type="entry name" value="fungal_TF_MHR"/>
    <property type="match status" value="1"/>
</dbReference>
<name>A0A084GEZ0_PSEDA</name>
<dbReference type="PROSITE" id="PS00463">
    <property type="entry name" value="ZN2_CY6_FUNGAL_1"/>
    <property type="match status" value="1"/>
</dbReference>
<dbReference type="InterPro" id="IPR050613">
    <property type="entry name" value="Sec_Metabolite_Reg"/>
</dbReference>
<dbReference type="InterPro" id="IPR036864">
    <property type="entry name" value="Zn2-C6_fun-type_DNA-bd_sf"/>
</dbReference>